<dbReference type="InterPro" id="IPR055308">
    <property type="entry name" value="TEX47-like"/>
</dbReference>
<sequence>VGCGPLRSENSKRPRDLRQNESLSAPQVPRLNYLSVLEDKPRVQMKKFLLHRMFLVAMRIFQNALKQHLGEPVTGIALLYPSSVLVVLESSSGSLYRVLQELDRPPEPGRDAALLQGTKILVVSHDIPARLFLQWHVSVITVPVMYLEDVTQSQSPEEVVTECLTLVLKLGVFLLKTIKVGTRFPGANLHQLVPELLIPEETIKYLSKCELFMTPGQFLEMYSNPIYIHMDSESVWPIPASL</sequence>
<reference evidence="2 3" key="1">
    <citation type="journal article" date="2008" name="Nature">
        <title>Genome analysis of the platypus reveals unique signatures of evolution.</title>
        <authorList>
            <person name="Warren W.C."/>
            <person name="Hillier L.W."/>
            <person name="Marshall Graves J.A."/>
            <person name="Birney E."/>
            <person name="Ponting C.P."/>
            <person name="Grutzner F."/>
            <person name="Belov K."/>
            <person name="Miller W."/>
            <person name="Clarke L."/>
            <person name="Chinwalla A.T."/>
            <person name="Yang S.P."/>
            <person name="Heger A."/>
            <person name="Locke D.P."/>
            <person name="Miethke P."/>
            <person name="Waters P.D."/>
            <person name="Veyrunes F."/>
            <person name="Fulton L."/>
            <person name="Fulton B."/>
            <person name="Graves T."/>
            <person name="Wallis J."/>
            <person name="Puente X.S."/>
            <person name="Lopez-Otin C."/>
            <person name="Ordonez G.R."/>
            <person name="Eichler E.E."/>
            <person name="Chen L."/>
            <person name="Cheng Z."/>
            <person name="Deakin J.E."/>
            <person name="Alsop A."/>
            <person name="Thompson K."/>
            <person name="Kirby P."/>
            <person name="Papenfuss A.T."/>
            <person name="Wakefield M.J."/>
            <person name="Olender T."/>
            <person name="Lancet D."/>
            <person name="Huttley G.A."/>
            <person name="Smit A.F."/>
            <person name="Pask A."/>
            <person name="Temple-Smith P."/>
            <person name="Batzer M.A."/>
            <person name="Walker J.A."/>
            <person name="Konkel M.K."/>
            <person name="Harris R.S."/>
            <person name="Whittington C.M."/>
            <person name="Wong E.S."/>
            <person name="Gemmell N.J."/>
            <person name="Buschiazzo E."/>
            <person name="Vargas Jentzsch I.M."/>
            <person name="Merkel A."/>
            <person name="Schmitz J."/>
            <person name="Zemann A."/>
            <person name="Churakov G."/>
            <person name="Kriegs J.O."/>
            <person name="Brosius J."/>
            <person name="Murchison E.P."/>
            <person name="Sachidanandam R."/>
            <person name="Smith C."/>
            <person name="Hannon G.J."/>
            <person name="Tsend-Ayush E."/>
            <person name="McMillan D."/>
            <person name="Attenborough R."/>
            <person name="Rens W."/>
            <person name="Ferguson-Smith M."/>
            <person name="Lefevre C.M."/>
            <person name="Sharp J.A."/>
            <person name="Nicholas K.R."/>
            <person name="Ray D.A."/>
            <person name="Kube M."/>
            <person name="Reinhardt R."/>
            <person name="Pringle T.H."/>
            <person name="Taylor J."/>
            <person name="Jones R.C."/>
            <person name="Nixon B."/>
            <person name="Dacheux J.L."/>
            <person name="Niwa H."/>
            <person name="Sekita Y."/>
            <person name="Huang X."/>
            <person name="Stark A."/>
            <person name="Kheradpour P."/>
            <person name="Kellis M."/>
            <person name="Flicek P."/>
            <person name="Chen Y."/>
            <person name="Webber C."/>
            <person name="Hardison R."/>
            <person name="Nelson J."/>
            <person name="Hallsworth-Pepin K."/>
            <person name="Delehaunty K."/>
            <person name="Markovic C."/>
            <person name="Minx P."/>
            <person name="Feng Y."/>
            <person name="Kremitzki C."/>
            <person name="Mitreva M."/>
            <person name="Glasscock J."/>
            <person name="Wylie T."/>
            <person name="Wohldmann P."/>
            <person name="Thiru P."/>
            <person name="Nhan M.N."/>
            <person name="Pohl C.S."/>
            <person name="Smith S.M."/>
            <person name="Hou S."/>
            <person name="Nefedov M."/>
            <person name="de Jong P.J."/>
            <person name="Renfree M.B."/>
            <person name="Mardis E.R."/>
            <person name="Wilson R.K."/>
        </authorList>
    </citation>
    <scope>NUCLEOTIDE SEQUENCE [LARGE SCALE GENOMIC DNA]</scope>
    <source>
        <strain evidence="2 3">Glennie</strain>
    </source>
</reference>
<dbReference type="PANTHER" id="PTHR34035">
    <property type="entry name" value="TESTIS-EXPRESSED PROTEIN 47"/>
    <property type="match status" value="1"/>
</dbReference>
<dbReference type="PANTHER" id="PTHR34035:SF1">
    <property type="entry name" value="TESTIS-EXPRESSED PROTEIN 47"/>
    <property type="match status" value="1"/>
</dbReference>
<gene>
    <name evidence="2" type="primary">TEX47</name>
</gene>
<protein>
    <submittedName>
        <fullName evidence="2">Testis expressed 47</fullName>
    </submittedName>
</protein>
<feature type="region of interest" description="Disordered" evidence="1">
    <location>
        <begin position="1"/>
        <end position="22"/>
    </location>
</feature>
<evidence type="ECO:0000313" key="2">
    <source>
        <dbReference type="Ensembl" id="ENSOANP00000011542.2"/>
    </source>
</evidence>
<dbReference type="Proteomes" id="UP000002279">
    <property type="component" value="Chromosome 18"/>
</dbReference>
<dbReference type="eggNOG" id="ENOG502RYKR">
    <property type="taxonomic scope" value="Eukaryota"/>
</dbReference>
<dbReference type="FunCoup" id="F6PTB2">
    <property type="interactions" value="1"/>
</dbReference>
<dbReference type="HOGENOM" id="CLU_089495_0_0_1"/>
<organism evidence="2 3">
    <name type="scientific">Ornithorhynchus anatinus</name>
    <name type="common">Duckbill platypus</name>
    <dbReference type="NCBI Taxonomy" id="9258"/>
    <lineage>
        <taxon>Eukaryota</taxon>
        <taxon>Metazoa</taxon>
        <taxon>Chordata</taxon>
        <taxon>Craniata</taxon>
        <taxon>Vertebrata</taxon>
        <taxon>Euteleostomi</taxon>
        <taxon>Mammalia</taxon>
        <taxon>Monotremata</taxon>
        <taxon>Ornithorhynchidae</taxon>
        <taxon>Ornithorhynchus</taxon>
    </lineage>
</organism>
<feature type="compositionally biased region" description="Basic and acidic residues" evidence="1">
    <location>
        <begin position="9"/>
        <end position="19"/>
    </location>
</feature>
<dbReference type="AlphaFoldDB" id="F6PTB2"/>
<keyword evidence="3" id="KW-1185">Reference proteome</keyword>
<name>F6PTB2_ORNAN</name>
<reference evidence="2" key="3">
    <citation type="submission" date="2025-09" db="UniProtKB">
        <authorList>
            <consortium name="Ensembl"/>
        </authorList>
    </citation>
    <scope>IDENTIFICATION</scope>
    <source>
        <strain evidence="2">Glennie</strain>
    </source>
</reference>
<evidence type="ECO:0000313" key="3">
    <source>
        <dbReference type="Proteomes" id="UP000002279"/>
    </source>
</evidence>
<evidence type="ECO:0000256" key="1">
    <source>
        <dbReference type="SAM" id="MobiDB-lite"/>
    </source>
</evidence>
<accession>F6PTB2</accession>
<dbReference type="OMA" id="RLFMQWY"/>
<dbReference type="Bgee" id="ENSOANG00000007250">
    <property type="expression patterns" value="Expressed in testis"/>
</dbReference>
<dbReference type="Pfam" id="PF24787">
    <property type="entry name" value="TEX47"/>
    <property type="match status" value="1"/>
</dbReference>
<dbReference type="GeneTree" id="ENSGT00390000005565"/>
<reference evidence="2" key="2">
    <citation type="submission" date="2025-08" db="UniProtKB">
        <authorList>
            <consortium name="Ensembl"/>
        </authorList>
    </citation>
    <scope>IDENTIFICATION</scope>
    <source>
        <strain evidence="2">Glennie</strain>
    </source>
</reference>
<dbReference type="Ensembl" id="ENSOANT00000011544.2">
    <property type="protein sequence ID" value="ENSOANP00000011542.2"/>
    <property type="gene ID" value="ENSOANG00000007250.2"/>
</dbReference>
<dbReference type="InParanoid" id="F6PTB2"/>
<proteinExistence type="predicted"/>